<dbReference type="RefSeq" id="WP_186837528.1">
    <property type="nucleotide sequence ID" value="NZ_JACOPD010000016.1"/>
</dbReference>
<proteinExistence type="predicted"/>
<keyword evidence="1" id="KW-1133">Transmembrane helix</keyword>
<dbReference type="Proteomes" id="UP000628463">
    <property type="component" value="Unassembled WGS sequence"/>
</dbReference>
<protein>
    <submittedName>
        <fullName evidence="2">Uncharacterized protein</fullName>
    </submittedName>
</protein>
<evidence type="ECO:0000313" key="3">
    <source>
        <dbReference type="Proteomes" id="UP000628463"/>
    </source>
</evidence>
<name>A0ABR7G4Z3_9FIRM</name>
<reference evidence="2 3" key="1">
    <citation type="submission" date="2020-08" db="EMBL/GenBank/DDBJ databases">
        <title>Genome public.</title>
        <authorList>
            <person name="Liu C."/>
            <person name="Sun Q."/>
        </authorList>
    </citation>
    <scope>NUCLEOTIDE SEQUENCE [LARGE SCALE GENOMIC DNA]</scope>
    <source>
        <strain evidence="2 3">NSJ-43</strain>
    </source>
</reference>
<keyword evidence="1" id="KW-0472">Membrane</keyword>
<keyword evidence="1" id="KW-0812">Transmembrane</keyword>
<evidence type="ECO:0000256" key="1">
    <source>
        <dbReference type="SAM" id="Phobius"/>
    </source>
</evidence>
<keyword evidence="3" id="KW-1185">Reference proteome</keyword>
<evidence type="ECO:0000313" key="2">
    <source>
        <dbReference type="EMBL" id="MBC5681970.1"/>
    </source>
</evidence>
<dbReference type="EMBL" id="JACOPD010000016">
    <property type="protein sequence ID" value="MBC5681970.1"/>
    <property type="molecule type" value="Genomic_DNA"/>
</dbReference>
<sequence length="552" mass="64493">MNNFYYLDALCLRYVVPFKFNELFEDACKKIENQKQQKFKKDKQTGKKIPSGDQKLWVRRCVTQAAPESDLYEYIRDEFRFVDNENEAKEQKSGCEWLFWRSRESAEKDGQSIKDLIYFPDMNKQDDGKLPESWKVKISNAGIMLFRNGLGMLWYEIGFHQKNIRINSDELKVFQNYIRELNHGKTASIWEETDENAQFGLILKEVNNHKTVISPFSFGKWVNDMVDFLDIHYMAERKSAYKSLLKNGSKYAEKLQYRIISGEDKPDADVVSDIKVADKAILFTYASFEKDNFKDSREDRISLSYHLTNGYNDSYHYGSDVVDEMRHPFDDVIWYATQEGVSYLAWPSEDNRKTFKEQLLKKAGSDYFTLYMKALYQSFSLLLYAEKIQSGISAVKMHLSESDTNVNLLYNEINLFLTKSMATSVSHIHHQSEFYIYIKKRLRIDEDVDSVTAGLNAMDGLQREMREEEEKESSDKIQFIMGIFTLFGIFSALVDSCELFNMFSQDGSWHNLGNNAKTAEVIIMVVIVALAVCIVFGIFREYIKTRRKDRKK</sequence>
<comment type="caution">
    <text evidence="2">The sequence shown here is derived from an EMBL/GenBank/DDBJ whole genome shotgun (WGS) entry which is preliminary data.</text>
</comment>
<organism evidence="2 3">
    <name type="scientific">Lachnospira hominis</name>
    <name type="common">ex Liu et al. 2021</name>
    <dbReference type="NCBI Taxonomy" id="2763051"/>
    <lineage>
        <taxon>Bacteria</taxon>
        <taxon>Bacillati</taxon>
        <taxon>Bacillota</taxon>
        <taxon>Clostridia</taxon>
        <taxon>Lachnospirales</taxon>
        <taxon>Lachnospiraceae</taxon>
        <taxon>Lachnospira</taxon>
    </lineage>
</organism>
<gene>
    <name evidence="2" type="ORF">H8S01_13665</name>
</gene>
<accession>A0ABR7G4Z3</accession>
<feature type="transmembrane region" description="Helical" evidence="1">
    <location>
        <begin position="521"/>
        <end position="543"/>
    </location>
</feature>